<dbReference type="SMART" id="SM00387">
    <property type="entry name" value="HATPase_c"/>
    <property type="match status" value="1"/>
</dbReference>
<keyword evidence="4" id="KW-0808">Transferase</keyword>
<evidence type="ECO:0000256" key="2">
    <source>
        <dbReference type="ARBA" id="ARBA00012438"/>
    </source>
</evidence>
<dbReference type="EMBL" id="PFBX01000003">
    <property type="protein sequence ID" value="PIT87919.1"/>
    <property type="molecule type" value="Genomic_DNA"/>
</dbReference>
<evidence type="ECO:0000256" key="4">
    <source>
        <dbReference type="ARBA" id="ARBA00022679"/>
    </source>
</evidence>
<accession>A0A2M6W545</accession>
<keyword evidence="7" id="KW-0472">Membrane</keyword>
<feature type="domain" description="Histidine kinase" evidence="8">
    <location>
        <begin position="321"/>
        <end position="541"/>
    </location>
</feature>
<name>A0A2M6W545_9BACT</name>
<keyword evidence="7" id="KW-0812">Transmembrane</keyword>
<dbReference type="SMART" id="SM00388">
    <property type="entry name" value="HisKA"/>
    <property type="match status" value="1"/>
</dbReference>
<dbReference type="Proteomes" id="UP000231183">
    <property type="component" value="Unassembled WGS sequence"/>
</dbReference>
<sequence length="546" mass="62230">MPYLEIQNAEILLGIFTFFITSYLGVSIFIHNRASWTSRIFFILSLLIDAYIVINYLSLHPPVETPENQLFWIRLVMFICSFIGPTVLLLAHTFPHDNFKLKKKFLIPLIFLLVASAYASITDLVFRSIEYPAGVPMPIAGKGVLIFFLDFVGLFILSFIILLFKYRRSNGQEKKQNQYFILGVIATFSFMAISTVISVVIFKTSATVFLGPLSSVMLMTFVAYAIFKHKLFKIQMIATEVLVFLLIIVIILEGFVAGSIGILIYKIIFAILVGFVGFLLVKSVREEIERRDEVARLAHSLKKANLRLKELDQQKTEFLSIASHQLRTPLSVIKSYVAMILDGDYGRINKNVKQVLQDMEKSNERLVKLIDNFLDISRIEQGRTKFIFIELDLCSMVQSVIEELKQRAADKGLKIDWQAKACPTTKIMGDEEKIRHVIYNFIDNAIKYSEHGDIRVIMSPESNGFAVKIKDHGLGFGQIDQANFFQKFYRGENVKGINVNGTGLGLYVCRKFIEAHHGRIWGHSQGKDKGSEFGFWVPVKQVNRDK</sequence>
<protein>
    <recommendedName>
        <fullName evidence="2">histidine kinase</fullName>
        <ecNumber evidence="2">2.7.13.3</ecNumber>
    </recommendedName>
</protein>
<dbReference type="InterPro" id="IPR003594">
    <property type="entry name" value="HATPase_dom"/>
</dbReference>
<dbReference type="InterPro" id="IPR004358">
    <property type="entry name" value="Sig_transdc_His_kin-like_C"/>
</dbReference>
<dbReference type="PRINTS" id="PR00344">
    <property type="entry name" value="BCTRLSENSOR"/>
</dbReference>
<feature type="transmembrane region" description="Helical" evidence="7">
    <location>
        <begin position="105"/>
        <end position="126"/>
    </location>
</feature>
<evidence type="ECO:0000256" key="7">
    <source>
        <dbReference type="SAM" id="Phobius"/>
    </source>
</evidence>
<feature type="transmembrane region" description="Helical" evidence="7">
    <location>
        <begin position="179"/>
        <end position="202"/>
    </location>
</feature>
<dbReference type="GO" id="GO:0000155">
    <property type="term" value="F:phosphorelay sensor kinase activity"/>
    <property type="evidence" value="ECO:0007669"/>
    <property type="project" value="InterPro"/>
</dbReference>
<feature type="transmembrane region" description="Helical" evidence="7">
    <location>
        <begin position="12"/>
        <end position="31"/>
    </location>
</feature>
<dbReference type="FunFam" id="1.10.287.130:FF:000001">
    <property type="entry name" value="Two-component sensor histidine kinase"/>
    <property type="match status" value="1"/>
</dbReference>
<dbReference type="Pfam" id="PF16927">
    <property type="entry name" value="HisKA_7TM"/>
    <property type="match status" value="1"/>
</dbReference>
<gene>
    <name evidence="9" type="ORF">COU31_00335</name>
</gene>
<evidence type="ECO:0000256" key="5">
    <source>
        <dbReference type="ARBA" id="ARBA00022777"/>
    </source>
</evidence>
<dbReference type="Pfam" id="PF00512">
    <property type="entry name" value="HisKA"/>
    <property type="match status" value="1"/>
</dbReference>
<dbReference type="PANTHER" id="PTHR43711">
    <property type="entry name" value="TWO-COMPONENT HISTIDINE KINASE"/>
    <property type="match status" value="1"/>
</dbReference>
<dbReference type="InterPro" id="IPR003661">
    <property type="entry name" value="HisK_dim/P_dom"/>
</dbReference>
<dbReference type="InterPro" id="IPR050736">
    <property type="entry name" value="Sensor_HK_Regulatory"/>
</dbReference>
<dbReference type="SUPFAM" id="SSF55874">
    <property type="entry name" value="ATPase domain of HSP90 chaperone/DNA topoisomerase II/histidine kinase"/>
    <property type="match status" value="1"/>
</dbReference>
<feature type="transmembrane region" description="Helical" evidence="7">
    <location>
        <begin position="71"/>
        <end position="93"/>
    </location>
</feature>
<reference evidence="10" key="1">
    <citation type="submission" date="2017-09" db="EMBL/GenBank/DDBJ databases">
        <title>Depth-based differentiation of microbial function through sediment-hosted aquifers and enrichment of novel symbionts in the deep terrestrial subsurface.</title>
        <authorList>
            <person name="Probst A.J."/>
            <person name="Ladd B."/>
            <person name="Jarett J.K."/>
            <person name="Geller-Mcgrath D.E."/>
            <person name="Sieber C.M.K."/>
            <person name="Emerson J.B."/>
            <person name="Anantharaman K."/>
            <person name="Thomas B.C."/>
            <person name="Malmstrom R."/>
            <person name="Stieglmeier M."/>
            <person name="Klingl A."/>
            <person name="Woyke T."/>
            <person name="Ryan C.M."/>
            <person name="Banfield J.F."/>
        </authorList>
    </citation>
    <scope>NUCLEOTIDE SEQUENCE [LARGE SCALE GENOMIC DNA]</scope>
</reference>
<keyword evidence="7" id="KW-1133">Transmembrane helix</keyword>
<dbReference type="Pfam" id="PF02518">
    <property type="entry name" value="HATPase_c"/>
    <property type="match status" value="1"/>
</dbReference>
<dbReference type="InterPro" id="IPR036890">
    <property type="entry name" value="HATPase_C_sf"/>
</dbReference>
<evidence type="ECO:0000256" key="1">
    <source>
        <dbReference type="ARBA" id="ARBA00000085"/>
    </source>
</evidence>
<dbReference type="CDD" id="cd00082">
    <property type="entry name" value="HisKA"/>
    <property type="match status" value="1"/>
</dbReference>
<dbReference type="PANTHER" id="PTHR43711:SF1">
    <property type="entry name" value="HISTIDINE KINASE 1"/>
    <property type="match status" value="1"/>
</dbReference>
<organism evidence="9 10">
    <name type="scientific">Candidatus Magasanikbacteria bacterium CG10_big_fil_rev_8_21_14_0_10_40_10</name>
    <dbReference type="NCBI Taxonomy" id="1974648"/>
    <lineage>
        <taxon>Bacteria</taxon>
        <taxon>Candidatus Magasanikiibacteriota</taxon>
    </lineage>
</organism>
<dbReference type="PROSITE" id="PS50109">
    <property type="entry name" value="HIS_KIN"/>
    <property type="match status" value="1"/>
</dbReference>
<evidence type="ECO:0000256" key="3">
    <source>
        <dbReference type="ARBA" id="ARBA00022553"/>
    </source>
</evidence>
<dbReference type="Gene3D" id="3.30.565.10">
    <property type="entry name" value="Histidine kinase-like ATPase, C-terminal domain"/>
    <property type="match status" value="1"/>
</dbReference>
<dbReference type="InterPro" id="IPR005467">
    <property type="entry name" value="His_kinase_dom"/>
</dbReference>
<keyword evidence="5" id="KW-0418">Kinase</keyword>
<evidence type="ECO:0000256" key="6">
    <source>
        <dbReference type="ARBA" id="ARBA00023012"/>
    </source>
</evidence>
<comment type="catalytic activity">
    <reaction evidence="1">
        <text>ATP + protein L-histidine = ADP + protein N-phospho-L-histidine.</text>
        <dbReference type="EC" id="2.7.13.3"/>
    </reaction>
</comment>
<keyword evidence="6" id="KW-0902">Two-component regulatory system</keyword>
<feature type="transmembrane region" description="Helical" evidence="7">
    <location>
        <begin position="146"/>
        <end position="167"/>
    </location>
</feature>
<feature type="transmembrane region" description="Helical" evidence="7">
    <location>
        <begin position="208"/>
        <end position="227"/>
    </location>
</feature>
<dbReference type="SUPFAM" id="SSF47384">
    <property type="entry name" value="Homodimeric domain of signal transducing histidine kinase"/>
    <property type="match status" value="1"/>
</dbReference>
<evidence type="ECO:0000259" key="8">
    <source>
        <dbReference type="PROSITE" id="PS50109"/>
    </source>
</evidence>
<dbReference type="InterPro" id="IPR031621">
    <property type="entry name" value="HisKA_7TM"/>
</dbReference>
<keyword evidence="3" id="KW-0597">Phosphoprotein</keyword>
<feature type="transmembrane region" description="Helical" evidence="7">
    <location>
        <begin position="234"/>
        <end position="256"/>
    </location>
</feature>
<dbReference type="AlphaFoldDB" id="A0A2M6W545"/>
<feature type="transmembrane region" description="Helical" evidence="7">
    <location>
        <begin position="40"/>
        <end position="59"/>
    </location>
</feature>
<comment type="caution">
    <text evidence="9">The sequence shown here is derived from an EMBL/GenBank/DDBJ whole genome shotgun (WGS) entry which is preliminary data.</text>
</comment>
<evidence type="ECO:0000313" key="9">
    <source>
        <dbReference type="EMBL" id="PIT87919.1"/>
    </source>
</evidence>
<dbReference type="InterPro" id="IPR036097">
    <property type="entry name" value="HisK_dim/P_sf"/>
</dbReference>
<dbReference type="Gene3D" id="1.10.287.130">
    <property type="match status" value="1"/>
</dbReference>
<proteinExistence type="predicted"/>
<evidence type="ECO:0000313" key="10">
    <source>
        <dbReference type="Proteomes" id="UP000231183"/>
    </source>
</evidence>
<dbReference type="EC" id="2.7.13.3" evidence="2"/>
<feature type="transmembrane region" description="Helical" evidence="7">
    <location>
        <begin position="262"/>
        <end position="281"/>
    </location>
</feature>